<organism evidence="4">
    <name type="scientific">Xenopsylla cheopis</name>
    <name type="common">Oriental rat flea</name>
    <name type="synonym">Pulex cheopis</name>
    <dbReference type="NCBI Taxonomy" id="163159"/>
    <lineage>
        <taxon>Eukaryota</taxon>
        <taxon>Metazoa</taxon>
        <taxon>Ecdysozoa</taxon>
        <taxon>Arthropoda</taxon>
        <taxon>Hexapoda</taxon>
        <taxon>Insecta</taxon>
        <taxon>Pterygota</taxon>
        <taxon>Neoptera</taxon>
        <taxon>Endopterygota</taxon>
        <taxon>Siphonaptera</taxon>
        <taxon>Pulicidae</taxon>
        <taxon>Xenopsyllinae</taxon>
        <taxon>Xenopsylla</taxon>
    </lineage>
</organism>
<dbReference type="FunFam" id="3.40.50.720:FF:000047">
    <property type="entry name" value="NADP-dependent L-serine/L-allo-threonine dehydrogenase"/>
    <property type="match status" value="1"/>
</dbReference>
<protein>
    <submittedName>
        <fullName evidence="4">Putative dehydrogenase</fullName>
    </submittedName>
</protein>
<evidence type="ECO:0000256" key="2">
    <source>
        <dbReference type="ARBA" id="ARBA00023002"/>
    </source>
</evidence>
<dbReference type="PRINTS" id="PR00081">
    <property type="entry name" value="GDHRDH"/>
</dbReference>
<dbReference type="SUPFAM" id="SSF51735">
    <property type="entry name" value="NAD(P)-binding Rossmann-fold domains"/>
    <property type="match status" value="1"/>
</dbReference>
<dbReference type="InterPro" id="IPR036291">
    <property type="entry name" value="NAD(P)-bd_dom_sf"/>
</dbReference>
<dbReference type="InterPro" id="IPR002347">
    <property type="entry name" value="SDR_fam"/>
</dbReference>
<dbReference type="GO" id="GO:0016616">
    <property type="term" value="F:oxidoreductase activity, acting on the CH-OH group of donors, NAD or NADP as acceptor"/>
    <property type="evidence" value="ECO:0007669"/>
    <property type="project" value="UniProtKB-ARBA"/>
</dbReference>
<name>A0A6M2DS40_XENCH</name>
<reference evidence="4" key="1">
    <citation type="submission" date="2020-03" db="EMBL/GenBank/DDBJ databases">
        <title>Transcriptomic Profiling of the Digestive Tract of the Rat Flea, Xenopsylla cheopis, Following Blood Feeding and Infection with Yersinia pestis.</title>
        <authorList>
            <person name="Bland D.M."/>
            <person name="Martens C.A."/>
            <person name="Virtaneva K."/>
            <person name="Kanakabandi K."/>
            <person name="Long D."/>
            <person name="Rosenke R."/>
            <person name="Saturday G.A."/>
            <person name="Hoyt F.H."/>
            <person name="Bruno D.P."/>
            <person name="Ribeiro J.M.C."/>
            <person name="Hinnebusch J."/>
        </authorList>
    </citation>
    <scope>NUCLEOTIDE SEQUENCE</scope>
</reference>
<dbReference type="EMBL" id="GIIL01003851">
    <property type="protein sequence ID" value="NOV47577.1"/>
    <property type="molecule type" value="Transcribed_RNA"/>
</dbReference>
<keyword evidence="2" id="KW-0560">Oxidoreductase</keyword>
<dbReference type="Pfam" id="PF00106">
    <property type="entry name" value="adh_short"/>
    <property type="match status" value="1"/>
</dbReference>
<evidence type="ECO:0000256" key="1">
    <source>
        <dbReference type="ARBA" id="ARBA00006484"/>
    </source>
</evidence>
<dbReference type="AlphaFoldDB" id="A0A6M2DS40"/>
<dbReference type="PANTHER" id="PTHR43115">
    <property type="entry name" value="DEHYDROGENASE/REDUCTASE SDR FAMILY MEMBER 11"/>
    <property type="match status" value="1"/>
</dbReference>
<proteinExistence type="inferred from homology"/>
<dbReference type="PRINTS" id="PR00080">
    <property type="entry name" value="SDRFAMILY"/>
</dbReference>
<dbReference type="PANTHER" id="PTHR43115:SF4">
    <property type="entry name" value="DEHYDROGENASE_REDUCTASE SDR FAMILY MEMBER 11"/>
    <property type="match status" value="1"/>
</dbReference>
<evidence type="ECO:0000256" key="3">
    <source>
        <dbReference type="RuleBase" id="RU000363"/>
    </source>
</evidence>
<accession>A0A6M2DS40</accession>
<evidence type="ECO:0000313" key="4">
    <source>
        <dbReference type="EMBL" id="NOV47577.1"/>
    </source>
</evidence>
<sequence>MERWHGKVALITGASSGIGAAVAKDLVEVGMKVVGLARRMDRMEENATKMDKSKGGEFYPIKCDVVNEQEILDAFAWVKNNLGGVDVLVNNAGIVRGTMLTTPGNTEDLRRVLDVNVMALSICTREAFNSMKERNVAGHIIHINSLAGHKIPYIEPPTMNIYAGSKHCVTALTEVFRQEMVYLNNKTKITSISPGVVDTEIFETFIPSEMLEEFKSSNPSLKSEDISQAVLYVLGTPEHVQVHELTIKPVGEQF</sequence>
<dbReference type="Gene3D" id="3.40.50.720">
    <property type="entry name" value="NAD(P)-binding Rossmann-like Domain"/>
    <property type="match status" value="1"/>
</dbReference>
<comment type="similarity">
    <text evidence="1 3">Belongs to the short-chain dehydrogenases/reductases (SDR) family.</text>
</comment>